<keyword evidence="3" id="KW-1185">Reference proteome</keyword>
<sequence length="946" mass="107158">MKTELTPPELLTKRRKRLQDSISVFGLDFVEVCSHQDPNSSFRKIRVHFLGRKRPDWVKTDQLVLRDCNNSQRIPVDLIDTENRSASENYLTLEILASVASDVEYSLTIDDPQSQRPFLDHFFACVIFRFNSTAPAKTDCRQSRNTATHKIAPSEINYLAKDYASFRRLILDRLSLTMPDWQERCPADIGVMLVELLAYSADHLSYYQDAVATEAYLGTSRLRHSLRRHARLVDYRVHEGCNARAWIHLDVSENLPRLKSRDLFFLSLPETGPASSLSELTKKSLTNLEQKHCGCQVFEPVSGETASLWKSHNQCRIHDWSGAIPCLPQGATSAFLVNPKGAGAAERQQALKDQKHSDNSNPLSENGIQLNRGDFLLLEEVIDPWTGNTHDADPSHRHVVRLTSVSYEFHDDLYYQDGKPCSMPLVKIIWDEADALPFTLWIRKPAEASWQDRDDRSLAVAKGNMLIVDHGRSISNDQIKIRRSWETPDGKQGINYPQPGVMGELSYSDLTFSDQLPPPETSASDHLIQDPRKAVPQVVLHQMSERYLQLVDQFSILELRDVRRLAERLLSQLKSADKTANLSSSFPNAKQFVKQVQKSCGCQGQPKKALEYVSLTKFINLIQDDLQEAWLPLYDLIDCGPDDARFVVEMSDDREARLRFGRRGYGRTPVLQDHNSSAKMVAQYRIGNGAVGNVPAESIRFVGSYKDPYPGIQQIYNPLPAAGGMDPESAEEIRLFAPHPLRTRLERAITPQDYEQIVMREYGHLLQRTKVTFRWTGHEQEVLVAVDPQGRETAEANLLSRIHQTLNRYRRIGHAVNVRAADRVVPVLTLSLCLNSHVIREQIRDELNMLFSRQVLSNGALAFFHPDQQTFGEGIFLSRIVAEATRVLGNRIIHLEVTALHRSGEGPAGEIETGVLPLHSQEIVRFDNDRTRPEFGTLGLHIKGGR</sequence>
<dbReference type="Proteomes" id="UP000316855">
    <property type="component" value="Chromosome"/>
</dbReference>
<dbReference type="RefSeq" id="WP_145226421.1">
    <property type="nucleotide sequence ID" value="NZ_CP036343.1"/>
</dbReference>
<protein>
    <submittedName>
        <fullName evidence="2">Uncharacterized protein</fullName>
    </submittedName>
</protein>
<dbReference type="EMBL" id="CP036343">
    <property type="protein sequence ID" value="QDT90461.1"/>
    <property type="molecule type" value="Genomic_DNA"/>
</dbReference>
<proteinExistence type="predicted"/>
<dbReference type="AlphaFoldDB" id="A0A517VBT7"/>
<name>A0A517VBT7_9PLAN</name>
<evidence type="ECO:0000256" key="1">
    <source>
        <dbReference type="SAM" id="MobiDB-lite"/>
    </source>
</evidence>
<dbReference type="KEGG" id="gax:Pan161_21130"/>
<accession>A0A517VBT7</accession>
<reference evidence="2 3" key="1">
    <citation type="submission" date="2019-02" db="EMBL/GenBank/DDBJ databases">
        <title>Deep-cultivation of Planctomycetes and their phenomic and genomic characterization uncovers novel biology.</title>
        <authorList>
            <person name="Wiegand S."/>
            <person name="Jogler M."/>
            <person name="Boedeker C."/>
            <person name="Pinto D."/>
            <person name="Vollmers J."/>
            <person name="Rivas-Marin E."/>
            <person name="Kohn T."/>
            <person name="Peeters S.H."/>
            <person name="Heuer A."/>
            <person name="Rast P."/>
            <person name="Oberbeckmann S."/>
            <person name="Bunk B."/>
            <person name="Jeske O."/>
            <person name="Meyerdierks A."/>
            <person name="Storesund J.E."/>
            <person name="Kallscheuer N."/>
            <person name="Luecker S."/>
            <person name="Lage O.M."/>
            <person name="Pohl T."/>
            <person name="Merkel B.J."/>
            <person name="Hornburger P."/>
            <person name="Mueller R.-W."/>
            <person name="Bruemmer F."/>
            <person name="Labrenz M."/>
            <person name="Spormann A.M."/>
            <person name="Op den Camp H."/>
            <person name="Overmann J."/>
            <person name="Amann R."/>
            <person name="Jetten M.S.M."/>
            <person name="Mascher T."/>
            <person name="Medema M.H."/>
            <person name="Devos D.P."/>
            <person name="Kaster A.-K."/>
            <person name="Ovreas L."/>
            <person name="Rohde M."/>
            <person name="Galperin M.Y."/>
            <person name="Jogler C."/>
        </authorList>
    </citation>
    <scope>NUCLEOTIDE SEQUENCE [LARGE SCALE GENOMIC DNA]</scope>
    <source>
        <strain evidence="2 3">Pan161</strain>
    </source>
</reference>
<dbReference type="OrthoDB" id="9796131at2"/>
<organism evidence="2 3">
    <name type="scientific">Gimesia algae</name>
    <dbReference type="NCBI Taxonomy" id="2527971"/>
    <lineage>
        <taxon>Bacteria</taxon>
        <taxon>Pseudomonadati</taxon>
        <taxon>Planctomycetota</taxon>
        <taxon>Planctomycetia</taxon>
        <taxon>Planctomycetales</taxon>
        <taxon>Planctomycetaceae</taxon>
        <taxon>Gimesia</taxon>
    </lineage>
</organism>
<evidence type="ECO:0000313" key="3">
    <source>
        <dbReference type="Proteomes" id="UP000316855"/>
    </source>
</evidence>
<evidence type="ECO:0000313" key="2">
    <source>
        <dbReference type="EMBL" id="QDT90461.1"/>
    </source>
</evidence>
<gene>
    <name evidence="2" type="ORF">Pan161_21130</name>
</gene>
<feature type="compositionally biased region" description="Basic and acidic residues" evidence="1">
    <location>
        <begin position="349"/>
        <end position="358"/>
    </location>
</feature>
<feature type="region of interest" description="Disordered" evidence="1">
    <location>
        <begin position="345"/>
        <end position="365"/>
    </location>
</feature>